<dbReference type="Proteomes" id="UP001152130">
    <property type="component" value="Unassembled WGS sequence"/>
</dbReference>
<keyword evidence="2" id="KW-1185">Reference proteome</keyword>
<dbReference type="PANTHER" id="PTHR39598">
    <property type="entry name" value="AUSTINOL SYNTHESIS PROTEIN F-RELATED"/>
    <property type="match status" value="1"/>
</dbReference>
<accession>A0A9W8UDS1</accession>
<protein>
    <recommendedName>
        <fullName evidence="3">SnoaL-like domain-containing protein</fullName>
    </recommendedName>
</protein>
<dbReference type="Gene3D" id="3.10.450.50">
    <property type="match status" value="1"/>
</dbReference>
<dbReference type="InterPro" id="IPR032710">
    <property type="entry name" value="NTF2-like_dom_sf"/>
</dbReference>
<comment type="caution">
    <text evidence="1">The sequence shown here is derived from an EMBL/GenBank/DDBJ whole genome shotgun (WGS) entry which is preliminary data.</text>
</comment>
<dbReference type="PANTHER" id="PTHR39598:SF1">
    <property type="entry name" value="AUSTINOID BIOSYNTHESIS CLUSTERS PROTEIN F-RELATED"/>
    <property type="match status" value="1"/>
</dbReference>
<evidence type="ECO:0008006" key="3">
    <source>
        <dbReference type="Google" id="ProtNLM"/>
    </source>
</evidence>
<evidence type="ECO:0000313" key="2">
    <source>
        <dbReference type="Proteomes" id="UP001152130"/>
    </source>
</evidence>
<gene>
    <name evidence="1" type="ORF">NW766_003280</name>
</gene>
<name>A0A9W8UDS1_9HYPO</name>
<dbReference type="OrthoDB" id="3758478at2759"/>
<proteinExistence type="predicted"/>
<reference evidence="1" key="1">
    <citation type="submission" date="2022-10" db="EMBL/GenBank/DDBJ databases">
        <title>Fusarium specimens isolated from Avocado Roots.</title>
        <authorList>
            <person name="Stajich J."/>
            <person name="Roper C."/>
            <person name="Heimlech-Rivalta G."/>
        </authorList>
    </citation>
    <scope>NUCLEOTIDE SEQUENCE</scope>
    <source>
        <strain evidence="1">CF00143</strain>
    </source>
</reference>
<sequence>MSSAEHTPTTSTLLATATAYLEVYTTLDTEACSALLSDDFRLEMAPASASLPTLDREACISRVSAIKEVMSTFPVTIINSWPNASLRQVLVWAKSEAHFHDHLKDGKTTEWNLKGEYMFLMTMDESRMKVEHVLELVDSKATADITAIVFRALEEKKTPSGV</sequence>
<dbReference type="SUPFAM" id="SSF54427">
    <property type="entry name" value="NTF2-like"/>
    <property type="match status" value="1"/>
</dbReference>
<dbReference type="AlphaFoldDB" id="A0A9W8UDS1"/>
<dbReference type="EMBL" id="JAPDHF010000004">
    <property type="protein sequence ID" value="KAJ4019546.1"/>
    <property type="molecule type" value="Genomic_DNA"/>
</dbReference>
<evidence type="ECO:0000313" key="1">
    <source>
        <dbReference type="EMBL" id="KAJ4019546.1"/>
    </source>
</evidence>
<dbReference type="InterPro" id="IPR050977">
    <property type="entry name" value="Fungal_Meroterpenoid_Isomerase"/>
</dbReference>
<organism evidence="1 2">
    <name type="scientific">Fusarium irregulare</name>
    <dbReference type="NCBI Taxonomy" id="2494466"/>
    <lineage>
        <taxon>Eukaryota</taxon>
        <taxon>Fungi</taxon>
        <taxon>Dikarya</taxon>
        <taxon>Ascomycota</taxon>
        <taxon>Pezizomycotina</taxon>
        <taxon>Sordariomycetes</taxon>
        <taxon>Hypocreomycetidae</taxon>
        <taxon>Hypocreales</taxon>
        <taxon>Nectriaceae</taxon>
        <taxon>Fusarium</taxon>
        <taxon>Fusarium incarnatum-equiseti species complex</taxon>
    </lineage>
</organism>